<gene>
    <name evidence="10" type="ORF">L1785_03500</name>
</gene>
<evidence type="ECO:0000256" key="5">
    <source>
        <dbReference type="ARBA" id="ARBA00022692"/>
    </source>
</evidence>
<feature type="region of interest" description="Disordered" evidence="8">
    <location>
        <begin position="1"/>
        <end position="36"/>
    </location>
</feature>
<keyword evidence="5 9" id="KW-0812">Transmembrane</keyword>
<comment type="subcellular location">
    <subcellularLocation>
        <location evidence="1">Cell membrane</location>
        <topology evidence="1">Multi-pass membrane protein</topology>
    </subcellularLocation>
</comment>
<feature type="transmembrane region" description="Helical" evidence="9">
    <location>
        <begin position="298"/>
        <end position="315"/>
    </location>
</feature>
<dbReference type="EMBL" id="JAKGSG010000012">
    <property type="protein sequence ID" value="MCF4120035.1"/>
    <property type="molecule type" value="Genomic_DNA"/>
</dbReference>
<keyword evidence="11" id="KW-1185">Reference proteome</keyword>
<dbReference type="GO" id="GO:0005886">
    <property type="term" value="C:plasma membrane"/>
    <property type="evidence" value="ECO:0007669"/>
    <property type="project" value="UniProtKB-SubCell"/>
</dbReference>
<dbReference type="PANTHER" id="PTHR21716">
    <property type="entry name" value="TRANSMEMBRANE PROTEIN"/>
    <property type="match status" value="1"/>
</dbReference>
<dbReference type="RefSeq" id="WP_236087750.1">
    <property type="nucleotide sequence ID" value="NZ_JAKGSG010000012.1"/>
</dbReference>
<feature type="transmembrane region" description="Helical" evidence="9">
    <location>
        <begin position="174"/>
        <end position="200"/>
    </location>
</feature>
<evidence type="ECO:0000256" key="7">
    <source>
        <dbReference type="ARBA" id="ARBA00023136"/>
    </source>
</evidence>
<feature type="transmembrane region" description="Helical" evidence="9">
    <location>
        <begin position="335"/>
        <end position="362"/>
    </location>
</feature>
<feature type="transmembrane region" description="Helical" evidence="9">
    <location>
        <begin position="241"/>
        <end position="258"/>
    </location>
</feature>
<sequence length="421" mass="44465">MTSPTSPRRGRGAAPAAGPRPAVPHIDAPPGRHDSTRPPRWLPRALFMGVLAVFLAIFVWYALGALQGLLVNVLIAFFVALALEPIVIWLVRHGWRRGAAAAVALLGSLVLLAVVMALFGNLFVQQLVQLVQTIPDLYETLQDFAAERFDVVIPEAADLVRQAMSQFGEDVASGALLVGTTILGGLFAALTILLVSYYLLAAGPRFRAAVCAWLTPARQEEMLRLWEITQAKVSDFITSRIVLAALSSVFTFVFLAILQTPYALPLAVFVGVVSQFVPTIGTYLGGALPVVVALTSQGLPQALGVLAFIIGYQQVENLYFSPLVSARALQMNPAVSFLVVLGFGAVFGALGAFLSLPVAATIQAVASTYFQRHTLIESHMFHDPGEAATGVGETPAGTGETPAPVGETPAPVGEEGGTGTV</sequence>
<evidence type="ECO:0000256" key="1">
    <source>
        <dbReference type="ARBA" id="ARBA00004651"/>
    </source>
</evidence>
<comment type="similarity">
    <text evidence="2">Belongs to the autoinducer-2 exporter (AI-2E) (TC 2.A.86) family.</text>
</comment>
<feature type="transmembrane region" description="Helical" evidence="9">
    <location>
        <begin position="98"/>
        <end position="119"/>
    </location>
</feature>
<protein>
    <submittedName>
        <fullName evidence="10">AI-2E family transporter</fullName>
    </submittedName>
</protein>
<evidence type="ECO:0000256" key="2">
    <source>
        <dbReference type="ARBA" id="ARBA00009773"/>
    </source>
</evidence>
<dbReference type="InterPro" id="IPR002549">
    <property type="entry name" value="AI-2E-like"/>
</dbReference>
<keyword evidence="7 9" id="KW-0472">Membrane</keyword>
<accession>A0AA41QC18</accession>
<feature type="region of interest" description="Disordered" evidence="8">
    <location>
        <begin position="384"/>
        <end position="421"/>
    </location>
</feature>
<dbReference type="AlphaFoldDB" id="A0AA41QC18"/>
<evidence type="ECO:0000256" key="9">
    <source>
        <dbReference type="SAM" id="Phobius"/>
    </source>
</evidence>
<dbReference type="Pfam" id="PF01594">
    <property type="entry name" value="AI-2E_transport"/>
    <property type="match status" value="1"/>
</dbReference>
<evidence type="ECO:0000256" key="3">
    <source>
        <dbReference type="ARBA" id="ARBA00022448"/>
    </source>
</evidence>
<feature type="transmembrane region" description="Helical" evidence="9">
    <location>
        <begin position="264"/>
        <end position="286"/>
    </location>
</feature>
<dbReference type="PANTHER" id="PTHR21716:SF53">
    <property type="entry name" value="PERMEASE PERM-RELATED"/>
    <property type="match status" value="1"/>
</dbReference>
<feature type="transmembrane region" description="Helical" evidence="9">
    <location>
        <begin position="45"/>
        <end position="63"/>
    </location>
</feature>
<dbReference type="GO" id="GO:0055085">
    <property type="term" value="P:transmembrane transport"/>
    <property type="evidence" value="ECO:0007669"/>
    <property type="project" value="TreeGrafter"/>
</dbReference>
<comment type="caution">
    <text evidence="10">The sequence shown here is derived from an EMBL/GenBank/DDBJ whole genome shotgun (WGS) entry which is preliminary data.</text>
</comment>
<organism evidence="10 11">
    <name type="scientific">Antribacter soli</name>
    <dbReference type="NCBI Taxonomy" id="2910976"/>
    <lineage>
        <taxon>Bacteria</taxon>
        <taxon>Bacillati</taxon>
        <taxon>Actinomycetota</taxon>
        <taxon>Actinomycetes</taxon>
        <taxon>Micrococcales</taxon>
        <taxon>Promicromonosporaceae</taxon>
        <taxon>Antribacter</taxon>
    </lineage>
</organism>
<feature type="transmembrane region" description="Helical" evidence="9">
    <location>
        <begin position="69"/>
        <end position="91"/>
    </location>
</feature>
<keyword evidence="4" id="KW-1003">Cell membrane</keyword>
<evidence type="ECO:0000256" key="4">
    <source>
        <dbReference type="ARBA" id="ARBA00022475"/>
    </source>
</evidence>
<evidence type="ECO:0000256" key="6">
    <source>
        <dbReference type="ARBA" id="ARBA00022989"/>
    </source>
</evidence>
<evidence type="ECO:0000313" key="10">
    <source>
        <dbReference type="EMBL" id="MCF4120035.1"/>
    </source>
</evidence>
<keyword evidence="6 9" id="KW-1133">Transmembrane helix</keyword>
<dbReference type="Proteomes" id="UP001165405">
    <property type="component" value="Unassembled WGS sequence"/>
</dbReference>
<evidence type="ECO:0000313" key="11">
    <source>
        <dbReference type="Proteomes" id="UP001165405"/>
    </source>
</evidence>
<evidence type="ECO:0000256" key="8">
    <source>
        <dbReference type="SAM" id="MobiDB-lite"/>
    </source>
</evidence>
<name>A0AA41QC18_9MICO</name>
<reference evidence="10" key="1">
    <citation type="submission" date="2022-01" db="EMBL/GenBank/DDBJ databases">
        <title>Antribacter sp. nov., isolated from Guizhou of China.</title>
        <authorList>
            <person name="Chengliang C."/>
            <person name="Ya Z."/>
        </authorList>
    </citation>
    <scope>NUCLEOTIDE SEQUENCE</scope>
    <source>
        <strain evidence="10">KLBMP 9083</strain>
    </source>
</reference>
<keyword evidence="3" id="KW-0813">Transport</keyword>
<proteinExistence type="inferred from homology"/>